<gene>
    <name evidence="1" type="ordered locus">MTBMA_c08900</name>
</gene>
<reference key="1">
    <citation type="submission" date="2009-08" db="EMBL/GenBank/DDBJ databases">
        <title>The genome sequence of Methanothermobacter marburgensis.</title>
        <authorList>
            <person name="Kaster A."/>
            <person name="Seedorf H."/>
            <person name="Goenrich M."/>
            <person name="Wiezer A."/>
            <person name="Liesegang H."/>
            <person name="Thauer R."/>
            <person name="Gottschalk G."/>
        </authorList>
    </citation>
    <scope>NUCLEOTIDE SEQUENCE</scope>
    <source>
        <strain>Marburg</strain>
    </source>
</reference>
<dbReference type="GeneID" id="77399666"/>
<accession>D9PW87</accession>
<dbReference type="OrthoDB" id="15416at2157"/>
<evidence type="ECO:0000313" key="2">
    <source>
        <dbReference type="Proteomes" id="UP000000345"/>
    </source>
</evidence>
<dbReference type="GeneID" id="9704598"/>
<dbReference type="EMBL" id="CP001710">
    <property type="protein sequence ID" value="ADL58485.1"/>
    <property type="molecule type" value="Genomic_DNA"/>
</dbReference>
<name>D9PW87_METTM</name>
<dbReference type="KEGG" id="mmg:MTBMA_c08900"/>
<dbReference type="Proteomes" id="UP000000345">
    <property type="component" value="Chromosome"/>
</dbReference>
<dbReference type="STRING" id="79929.MTBMA_c08900"/>
<dbReference type="HOGENOM" id="CLU_253891_0_0_2"/>
<proteinExistence type="predicted"/>
<dbReference type="Gene3D" id="3.40.50.300">
    <property type="entry name" value="P-loop containing nucleotide triphosphate hydrolases"/>
    <property type="match status" value="1"/>
</dbReference>
<evidence type="ECO:0000313" key="1">
    <source>
        <dbReference type="EMBL" id="ADL58485.1"/>
    </source>
</evidence>
<organism evidence="1 2">
    <name type="scientific">Methanothermobacter marburgensis (strain ATCC BAA-927 / DSM 2133 / JCM 14651 / NBRC 100331 / OCM 82 / Marburg)</name>
    <name type="common">Methanobacterium thermoautotrophicum</name>
    <dbReference type="NCBI Taxonomy" id="79929"/>
    <lineage>
        <taxon>Archaea</taxon>
        <taxon>Methanobacteriati</taxon>
        <taxon>Methanobacteriota</taxon>
        <taxon>Methanomada group</taxon>
        <taxon>Methanobacteria</taxon>
        <taxon>Methanobacteriales</taxon>
        <taxon>Methanobacteriaceae</taxon>
        <taxon>Methanothermobacter</taxon>
    </lineage>
</organism>
<dbReference type="PaxDb" id="79929-MTBMA_c08900"/>
<dbReference type="SUPFAM" id="SSF52540">
    <property type="entry name" value="P-loop containing nucleoside triphosphate hydrolases"/>
    <property type="match status" value="1"/>
</dbReference>
<keyword evidence="2" id="KW-1185">Reference proteome</keyword>
<reference evidence="1 2" key="2">
    <citation type="journal article" date="2010" name="J. Bacteriol.">
        <title>Complete genome sequence of Methanothermobacter marburgensis, a methanoarchaeon model organism.</title>
        <authorList>
            <person name="Liesegang H."/>
            <person name="Kaster A.K."/>
            <person name="Wiezer A."/>
            <person name="Goenrich M."/>
            <person name="Wollherr A."/>
            <person name="Seedorf H."/>
            <person name="Gottschalk G."/>
            <person name="Thauer R.K."/>
        </authorList>
    </citation>
    <scope>NUCLEOTIDE SEQUENCE [LARGE SCALE GENOMIC DNA]</scope>
    <source>
        <strain evidence="2">ATCC BAA-927 / DSM 2133 / JCM 14651 / NBRC 100331 / OCM 82 / Marburg</strain>
    </source>
</reference>
<dbReference type="InterPro" id="IPR027417">
    <property type="entry name" value="P-loop_NTPase"/>
</dbReference>
<sequence length="1407" mass="164961">MKTQIYKKENLTSWVSKEENGTSFEEIESRKHVINKLRDYIKMCEVSKGLNACNIIGEWGQGKTELYNGFIRKELEEKGHMAFFVSASTLSNILKTKEMINVIERSSLSSVRILSTIFEGVNAENEIGLPSIKSYEFPEDYLEDALDFILGDYNGSQRIFIFIDEFEELLNTPETLKSMISGIKELINGSYKKIDANGDFSGSVHLFISLTPDAKYRLETDEELSLIAGGYERRVHEVELSTIRKWESIEFLRNLIKRLYDGSEPTPYPLGDSGIFDTLHRLSLGNLGNLKKLFIELFTKFANYDEDFFEVVEYDHFIDFLQETRIYVFGAQTLCVDVENYKNILRYLKDTSEVSKDKIKSLINLFNILIAYMRPISIGDLSKFIDSEEASVYKFIRIINEKVENEHGIDNAIIPVFPLKEHLSFEDIKEKLSDYIKTDDILQKEVLQIGDYSEPLDQFEDSITFFEGNSDALNTRIFIPTTSESLKELFKNEVNEDYLNEIEALFRDMVDESERYYIISNTFAEILYPTPIPRFLGYILKKEERLSIWRRISLNLAEEYKNNIESAFIEGLETYKKIKVTYKKVEVTGSELRENEVVLKLHDPDLEVDIRLLTKFVQGDIKETHIKEISETLKNDFSIHGCLLVYNGEFTQRARERLELEGLGKKGTSQLIDIHLHQTLTKRLLCAYESRNKSVDKSLLNIEFKNIFDDLKLQENIREWLKIQKKKGLVVDQVATENLSKFADTLKLYLNYINEPLSANEVLEKNLNGILKFKLYGTKKGFIRSDLEDSPEDVKKISIELREHGFLEELDGKYKVIEHPVERRIYEIIKKEGKIKENDLNLYFILKSKSKNIFSDLFLNILEYKNKIKRNRDEIEITDIEEEYKEILKHLDKFNKELERKELYKLFGHIFMTKKKGHKLIMLDEFTSFVNENSDFIKEYYGHPDYKEAVSTKIFICKKLLTEIFSCGKNQRCLKTFFEGAARKSKESFHEIKKIKSDFERFLETISKDCETILKLKIDGGVKSIKEYTNMLNDFEGIKKLYESSCTKEELKNAISNLDDFDHFKFDKSPSTAYYYNLKFYKIKQKEEEFRSRTPYSLLKSLDIDELKKRRNKVAGKLKSIQIDPKLKLTTEFFEEINSISINVTEKRISPISLRELRDQIKERIKELKDKLDNVDMLLNYLNALMNKEKMLLDTIGHTHEILDISNKVFDDGKLEKNELNKHREKFNSIKEKYEDLRLQDLRAYGKDHGNWLELLDNLNHDLNYDINKPIKEIWRNYRKKQLEFIKEYENVLYRVKISADSRVALEALIKEFASKLKNDITEQEVSASQIDDLKLKIKKEFEYQMKDDLSPDELGLLKAINSLSEAGIIDYEKLKKRALKENIDFKKAQEGLIKKGYIKLGFYFPS</sequence>
<dbReference type="RefSeq" id="WP_013295709.1">
    <property type="nucleotide sequence ID" value="NC_014408.1"/>
</dbReference>
<protein>
    <submittedName>
        <fullName evidence="1">Uncharacterized protein</fullName>
    </submittedName>
</protein>